<dbReference type="AlphaFoldDB" id="A0A167GSD3"/>
<dbReference type="OrthoDB" id="3267100at2759"/>
<dbReference type="Pfam" id="PF13391">
    <property type="entry name" value="HNH_2"/>
    <property type="match status" value="1"/>
</dbReference>
<evidence type="ECO:0000313" key="4">
    <source>
        <dbReference type="Proteomes" id="UP000076738"/>
    </source>
</evidence>
<dbReference type="EMBL" id="KV417333">
    <property type="protein sequence ID" value="KZO90859.1"/>
    <property type="molecule type" value="Genomic_DNA"/>
</dbReference>
<organism evidence="3 4">
    <name type="scientific">Calocera viscosa (strain TUFC12733)</name>
    <dbReference type="NCBI Taxonomy" id="1330018"/>
    <lineage>
        <taxon>Eukaryota</taxon>
        <taxon>Fungi</taxon>
        <taxon>Dikarya</taxon>
        <taxon>Basidiomycota</taxon>
        <taxon>Agaricomycotina</taxon>
        <taxon>Dacrymycetes</taxon>
        <taxon>Dacrymycetales</taxon>
        <taxon>Dacrymycetaceae</taxon>
        <taxon>Calocera</taxon>
    </lineage>
</organism>
<feature type="compositionally biased region" description="Basic and acidic residues" evidence="1">
    <location>
        <begin position="260"/>
        <end position="270"/>
    </location>
</feature>
<gene>
    <name evidence="3" type="ORF">CALVIDRAFT_374226</name>
</gene>
<dbReference type="Proteomes" id="UP000076738">
    <property type="component" value="Unassembled WGS sequence"/>
</dbReference>
<feature type="domain" description="HNH nuclease" evidence="2">
    <location>
        <begin position="92"/>
        <end position="163"/>
    </location>
</feature>
<evidence type="ECO:0000259" key="2">
    <source>
        <dbReference type="Pfam" id="PF13391"/>
    </source>
</evidence>
<evidence type="ECO:0000313" key="3">
    <source>
        <dbReference type="EMBL" id="KZO90859.1"/>
    </source>
</evidence>
<name>A0A167GSD3_CALVF</name>
<sequence length="343" mass="37936">MLQFFAVYIPLVETCGIVVHHLNYDDDSPIRAGQVWRVVDHSQPPKWPPTDEDGNTVLNLNVVRPRSNATSSAGSRPPDFREDVKRRDGNSCAFTDRAGIVCQAAHIVNRHIGDLALRSILERTLEEDSDTTVARITDIDDPRLGIFMRKELHTFYDAGFVSIMATPNHVLGTDDIPPSPQRELPPTKAYPADGRRYTAQWITSEEPRRTEDDTVAANTDAAFAVEYMANTPASPPDESNDDREDAYAEKSASDNESDPDYDHLYDRLLPDRNAPVNLPKQSLHRLPQPTSPASDSASTIFCSEGSLPIQLAVVPPLPVIQHVAAHRGSVRHCHEIGARAQAP</sequence>
<keyword evidence="4" id="KW-1185">Reference proteome</keyword>
<accession>A0A167GSD3</accession>
<evidence type="ECO:0000256" key="1">
    <source>
        <dbReference type="SAM" id="MobiDB-lite"/>
    </source>
</evidence>
<feature type="region of interest" description="Disordered" evidence="1">
    <location>
        <begin position="230"/>
        <end position="297"/>
    </location>
</feature>
<feature type="region of interest" description="Disordered" evidence="1">
    <location>
        <begin position="66"/>
        <end position="86"/>
    </location>
</feature>
<proteinExistence type="predicted"/>
<reference evidence="3 4" key="1">
    <citation type="journal article" date="2016" name="Mol. Biol. Evol.">
        <title>Comparative Genomics of Early-Diverging Mushroom-Forming Fungi Provides Insights into the Origins of Lignocellulose Decay Capabilities.</title>
        <authorList>
            <person name="Nagy L.G."/>
            <person name="Riley R."/>
            <person name="Tritt A."/>
            <person name="Adam C."/>
            <person name="Daum C."/>
            <person name="Floudas D."/>
            <person name="Sun H."/>
            <person name="Yadav J.S."/>
            <person name="Pangilinan J."/>
            <person name="Larsson K.H."/>
            <person name="Matsuura K."/>
            <person name="Barry K."/>
            <person name="Labutti K."/>
            <person name="Kuo R."/>
            <person name="Ohm R.A."/>
            <person name="Bhattacharya S.S."/>
            <person name="Shirouzu T."/>
            <person name="Yoshinaga Y."/>
            <person name="Martin F.M."/>
            <person name="Grigoriev I.V."/>
            <person name="Hibbett D.S."/>
        </authorList>
    </citation>
    <scope>NUCLEOTIDE SEQUENCE [LARGE SCALE GENOMIC DNA]</scope>
    <source>
        <strain evidence="3 4">TUFC12733</strain>
    </source>
</reference>
<dbReference type="InterPro" id="IPR003615">
    <property type="entry name" value="HNH_nuc"/>
</dbReference>
<protein>
    <recommendedName>
        <fullName evidence="2">HNH nuclease domain-containing protein</fullName>
    </recommendedName>
</protein>